<feature type="transmembrane region" description="Helical" evidence="2">
    <location>
        <begin position="261"/>
        <end position="282"/>
    </location>
</feature>
<protein>
    <recommendedName>
        <fullName evidence="4">Integral membrane protein</fullName>
    </recommendedName>
</protein>
<evidence type="ECO:0008006" key="4">
    <source>
        <dbReference type="Google" id="ProtNLM"/>
    </source>
</evidence>
<organism evidence="3">
    <name type="scientific">Streptomyces tabacisoli</name>
    <dbReference type="NCBI Taxonomy" id="3156398"/>
    <lineage>
        <taxon>Bacteria</taxon>
        <taxon>Bacillati</taxon>
        <taxon>Actinomycetota</taxon>
        <taxon>Actinomycetes</taxon>
        <taxon>Kitasatosporales</taxon>
        <taxon>Streptomycetaceae</taxon>
        <taxon>Streptomyces</taxon>
    </lineage>
</organism>
<dbReference type="RefSeq" id="WP_353942913.1">
    <property type="nucleotide sequence ID" value="NZ_CP159534.1"/>
</dbReference>
<dbReference type="EMBL" id="CP159534">
    <property type="protein sequence ID" value="XCJ71295.1"/>
    <property type="molecule type" value="Genomic_DNA"/>
</dbReference>
<accession>A0AAU8IT56</accession>
<evidence type="ECO:0000256" key="2">
    <source>
        <dbReference type="SAM" id="Phobius"/>
    </source>
</evidence>
<sequence length="425" mass="44129">MKTPGTRAALSLLVPVVYVLLQLIVGTGPTVWPDSTRYARAAERHLGAGRADAYAAALAPFCADRAERAAREAALRPRPPEPVSFRAAREEACLRAYARSGDVTTLDPRYQSVFGSRWAYPWTLVPFVAGFGLADGLRAHGLVTAAGCALLAFGVLRAAGLGRRTSAAGQVVLLASPLGWWSLQPLTEGLVLACVLAALWGAVGLVRGAGRLPHALLMAGALAGCFLVRYSTALPLCAALAAALAAHGAARVRAGRCADGFWRAAGIAGAGLLLCAGAVPLLGLPSTAVTLQDTFTVHFTSAPVPDPWSRLWHLNTAFWSGWWGEQAARPAYLVLTGAAVWALRLRSPALGGLCCAVALVGFAQIAAHPLAGEAERLGVLGWLPVALGLPFVPGALRGRAPRPRTPEPPAERADRVPVEAGSSAG</sequence>
<feature type="transmembrane region" description="Helical" evidence="2">
    <location>
        <begin position="216"/>
        <end position="249"/>
    </location>
</feature>
<feature type="transmembrane region" description="Helical" evidence="2">
    <location>
        <begin position="190"/>
        <end position="210"/>
    </location>
</feature>
<feature type="region of interest" description="Disordered" evidence="1">
    <location>
        <begin position="398"/>
        <end position="425"/>
    </location>
</feature>
<evidence type="ECO:0000256" key="1">
    <source>
        <dbReference type="SAM" id="MobiDB-lite"/>
    </source>
</evidence>
<feature type="transmembrane region" description="Helical" evidence="2">
    <location>
        <begin position="12"/>
        <end position="32"/>
    </location>
</feature>
<keyword evidence="2" id="KW-0472">Membrane</keyword>
<gene>
    <name evidence="3" type="ORF">ABII15_15505</name>
</gene>
<reference evidence="3" key="1">
    <citation type="submission" date="2024-06" db="EMBL/GenBank/DDBJ databases">
        <title>Streptomyces sp. strain HUAS MG91 genome sequences.</title>
        <authorList>
            <person name="Mo P."/>
        </authorList>
    </citation>
    <scope>NUCLEOTIDE SEQUENCE</scope>
    <source>
        <strain evidence="3">HUAS MG91</strain>
    </source>
</reference>
<feature type="transmembrane region" description="Helical" evidence="2">
    <location>
        <begin position="327"/>
        <end position="343"/>
    </location>
</feature>
<feature type="transmembrane region" description="Helical" evidence="2">
    <location>
        <begin position="377"/>
        <end position="396"/>
    </location>
</feature>
<evidence type="ECO:0000313" key="3">
    <source>
        <dbReference type="EMBL" id="XCJ71295.1"/>
    </source>
</evidence>
<keyword evidence="2" id="KW-1133">Transmembrane helix</keyword>
<keyword evidence="2" id="KW-0812">Transmembrane</keyword>
<dbReference type="AlphaFoldDB" id="A0AAU8IT56"/>
<dbReference type="KEGG" id="stac:ABII15_15505"/>
<feature type="transmembrane region" description="Helical" evidence="2">
    <location>
        <begin position="141"/>
        <end position="159"/>
    </location>
</feature>
<name>A0AAU8IT56_9ACTN</name>
<feature type="transmembrane region" description="Helical" evidence="2">
    <location>
        <begin position="350"/>
        <end position="371"/>
    </location>
</feature>
<proteinExistence type="predicted"/>